<dbReference type="PROSITE" id="PS51192">
    <property type="entry name" value="HELICASE_ATP_BIND_1"/>
    <property type="match status" value="1"/>
</dbReference>
<dbReference type="Pfam" id="PF02151">
    <property type="entry name" value="UVR"/>
    <property type="match status" value="1"/>
</dbReference>
<dbReference type="CDD" id="cd17916">
    <property type="entry name" value="DEXHc_UvrB"/>
    <property type="match status" value="1"/>
</dbReference>
<evidence type="ECO:0000256" key="2">
    <source>
        <dbReference type="ARBA" id="ARBA00008533"/>
    </source>
</evidence>
<evidence type="ECO:0000256" key="16">
    <source>
        <dbReference type="SAM" id="MobiDB-lite"/>
    </source>
</evidence>
<evidence type="ECO:0000256" key="5">
    <source>
        <dbReference type="ARBA" id="ARBA00022763"/>
    </source>
</evidence>
<evidence type="ECO:0000256" key="7">
    <source>
        <dbReference type="ARBA" id="ARBA00022840"/>
    </source>
</evidence>
<dbReference type="InterPro" id="IPR001943">
    <property type="entry name" value="UVR_dom"/>
</dbReference>
<evidence type="ECO:0000256" key="13">
    <source>
        <dbReference type="HAMAP-Rule" id="MF_00204"/>
    </source>
</evidence>
<keyword evidence="4 13" id="KW-0547">Nucleotide-binding</keyword>
<dbReference type="Gene3D" id="4.10.860.10">
    <property type="entry name" value="UVR domain"/>
    <property type="match status" value="1"/>
</dbReference>
<evidence type="ECO:0000256" key="9">
    <source>
        <dbReference type="ARBA" id="ARBA00023204"/>
    </source>
</evidence>
<feature type="coiled-coil region" evidence="15">
    <location>
        <begin position="779"/>
        <end position="811"/>
    </location>
</feature>
<dbReference type="InterPro" id="IPR027417">
    <property type="entry name" value="P-loop_NTPase"/>
</dbReference>
<gene>
    <name evidence="13 20" type="primary">uvrB</name>
    <name evidence="20" type="ORF">MPOCJGCO_4707</name>
</gene>
<keyword evidence="10 13" id="KW-0742">SOS response</keyword>
<evidence type="ECO:0000313" key="20">
    <source>
        <dbReference type="EMBL" id="GJE62574.1"/>
    </source>
</evidence>
<dbReference type="SUPFAM" id="SSF52540">
    <property type="entry name" value="P-loop containing nucleoside triphosphate hydrolases"/>
    <property type="match status" value="2"/>
</dbReference>
<dbReference type="SMART" id="SM00490">
    <property type="entry name" value="HELICc"/>
    <property type="match status" value="1"/>
</dbReference>
<reference evidence="20" key="2">
    <citation type="submission" date="2021-08" db="EMBL/GenBank/DDBJ databases">
        <authorList>
            <person name="Tani A."/>
            <person name="Ola A."/>
            <person name="Ogura Y."/>
            <person name="Katsura K."/>
            <person name="Hayashi T."/>
        </authorList>
    </citation>
    <scope>NUCLEOTIDE SEQUENCE</scope>
    <source>
        <strain evidence="20">DSM 23632</strain>
    </source>
</reference>
<evidence type="ECO:0000256" key="6">
    <source>
        <dbReference type="ARBA" id="ARBA00022769"/>
    </source>
</evidence>
<comment type="subcellular location">
    <subcellularLocation>
        <location evidence="1 13 14">Cytoplasm</location>
    </subcellularLocation>
</comment>
<keyword evidence="7 13" id="KW-0067">ATP-binding</keyword>
<dbReference type="Pfam" id="PF17757">
    <property type="entry name" value="UvrB_inter"/>
    <property type="match status" value="1"/>
</dbReference>
<comment type="similarity">
    <text evidence="2 13 14">Belongs to the UvrB family.</text>
</comment>
<evidence type="ECO:0000256" key="15">
    <source>
        <dbReference type="SAM" id="Coils"/>
    </source>
</evidence>
<feature type="region of interest" description="Disordered" evidence="16">
    <location>
        <begin position="820"/>
        <end position="897"/>
    </location>
</feature>
<feature type="binding site" evidence="13">
    <location>
        <begin position="191"/>
        <end position="198"/>
    </location>
    <ligand>
        <name>ATP</name>
        <dbReference type="ChEBI" id="CHEBI:30616"/>
    </ligand>
</feature>
<feature type="region of interest" description="Disordered" evidence="16">
    <location>
        <begin position="89"/>
        <end position="115"/>
    </location>
</feature>
<keyword evidence="15" id="KW-0175">Coiled coil</keyword>
<evidence type="ECO:0000256" key="8">
    <source>
        <dbReference type="ARBA" id="ARBA00022881"/>
    </source>
</evidence>
<dbReference type="PROSITE" id="PS50151">
    <property type="entry name" value="UVR"/>
    <property type="match status" value="1"/>
</dbReference>
<dbReference type="PANTHER" id="PTHR24029">
    <property type="entry name" value="UVRABC SYSTEM PROTEIN B"/>
    <property type="match status" value="1"/>
</dbReference>
<comment type="caution">
    <text evidence="20">The sequence shown here is derived from an EMBL/GenBank/DDBJ whole genome shotgun (WGS) entry which is preliminary data.</text>
</comment>
<dbReference type="SMART" id="SM00487">
    <property type="entry name" value="DEXDc"/>
    <property type="match status" value="1"/>
</dbReference>
<feature type="compositionally biased region" description="Basic residues" evidence="16">
    <location>
        <begin position="50"/>
        <end position="60"/>
    </location>
</feature>
<dbReference type="InterPro" id="IPR036876">
    <property type="entry name" value="UVR_dom_sf"/>
</dbReference>
<feature type="compositionally biased region" description="Basic residues" evidence="16">
    <location>
        <begin position="886"/>
        <end position="897"/>
    </location>
</feature>
<dbReference type="InterPro" id="IPR041471">
    <property type="entry name" value="UvrB_inter"/>
</dbReference>
<evidence type="ECO:0000256" key="1">
    <source>
        <dbReference type="ARBA" id="ARBA00004496"/>
    </source>
</evidence>
<dbReference type="Pfam" id="PF00271">
    <property type="entry name" value="Helicase_C"/>
    <property type="match status" value="1"/>
</dbReference>
<dbReference type="EMBL" id="BPRB01000345">
    <property type="protein sequence ID" value="GJE62574.1"/>
    <property type="molecule type" value="Genomic_DNA"/>
</dbReference>
<dbReference type="Proteomes" id="UP001055057">
    <property type="component" value="Unassembled WGS sequence"/>
</dbReference>
<evidence type="ECO:0000256" key="14">
    <source>
        <dbReference type="RuleBase" id="RU003587"/>
    </source>
</evidence>
<evidence type="ECO:0000313" key="21">
    <source>
        <dbReference type="Proteomes" id="UP001055057"/>
    </source>
</evidence>
<reference evidence="20" key="1">
    <citation type="journal article" date="2021" name="Front. Microbiol.">
        <title>Comprehensive Comparative Genomics and Phenotyping of Methylobacterium Species.</title>
        <authorList>
            <person name="Alessa O."/>
            <person name="Ogura Y."/>
            <person name="Fujitani Y."/>
            <person name="Takami H."/>
            <person name="Hayashi T."/>
            <person name="Sahin N."/>
            <person name="Tani A."/>
        </authorList>
    </citation>
    <scope>NUCLEOTIDE SEQUENCE</scope>
    <source>
        <strain evidence="20">DSM 23632</strain>
    </source>
</reference>
<dbReference type="PROSITE" id="PS51194">
    <property type="entry name" value="HELICASE_CTER"/>
    <property type="match status" value="1"/>
</dbReference>
<dbReference type="InterPro" id="IPR024759">
    <property type="entry name" value="UvrB_YAD/RRR_dom"/>
</dbReference>
<feature type="domain" description="UVR" evidence="17">
    <location>
        <begin position="776"/>
        <end position="811"/>
    </location>
</feature>
<dbReference type="RefSeq" id="WP_238185208.1">
    <property type="nucleotide sequence ID" value="NZ_BPRB01000345.1"/>
</dbReference>
<keyword evidence="9 13" id="KW-0234">DNA repair</keyword>
<comment type="function">
    <text evidence="13">The UvrABC repair system catalyzes the recognition and processing of DNA lesions. A damage recognition complex composed of 2 UvrA and 2 UvrB subunits scans DNA for abnormalities. Upon binding of the UvrA(2)B(2) complex to a putative damaged site, the DNA wraps around one UvrB monomer. DNA wrap is dependent on ATP binding by UvrB and probably causes local melting of the DNA helix, facilitating insertion of UvrB beta-hairpin between the DNA strands. Then UvrB probes one DNA strand for the presence of a lesion. If a lesion is found the UvrA subunits dissociate and the UvrB-DNA preincision complex is formed. This complex is subsequently bound by UvrC and the second UvrB is released. If no lesion is found, the DNA wraps around the other UvrB subunit that will check the other stand for damage.</text>
</comment>
<dbReference type="InterPro" id="IPR006935">
    <property type="entry name" value="Helicase/UvrB_N"/>
</dbReference>
<accession>A0ABQ4U5Z4</accession>
<keyword evidence="6 13" id="KW-0228">DNA excision</keyword>
<dbReference type="InterPro" id="IPR014001">
    <property type="entry name" value="Helicase_ATP-bd"/>
</dbReference>
<dbReference type="HAMAP" id="MF_00204">
    <property type="entry name" value="UvrB"/>
    <property type="match status" value="1"/>
</dbReference>
<name>A0ABQ4U5Z4_9HYPH</name>
<dbReference type="Pfam" id="PF12344">
    <property type="entry name" value="UvrB"/>
    <property type="match status" value="1"/>
</dbReference>
<feature type="region of interest" description="Disordered" evidence="16">
    <location>
        <begin position="1"/>
        <end position="68"/>
    </location>
</feature>
<dbReference type="Pfam" id="PF04851">
    <property type="entry name" value="ResIII"/>
    <property type="match status" value="1"/>
</dbReference>
<protein>
    <recommendedName>
        <fullName evidence="12 13">UvrABC system protein B</fullName>
        <shortName evidence="13">Protein UvrB</shortName>
    </recommendedName>
    <alternativeName>
        <fullName evidence="13">Excinuclease ABC subunit B</fullName>
    </alternativeName>
</protein>
<keyword evidence="5 13" id="KW-0227">DNA damage</keyword>
<dbReference type="NCBIfam" id="NF003673">
    <property type="entry name" value="PRK05298.1"/>
    <property type="match status" value="1"/>
</dbReference>
<dbReference type="Gene3D" id="3.40.50.300">
    <property type="entry name" value="P-loop containing nucleotide triphosphate hydrolases"/>
    <property type="match status" value="3"/>
</dbReference>
<keyword evidence="8 13" id="KW-0267">Excision nuclease</keyword>
<organism evidence="20 21">
    <name type="scientific">Methylobacterium trifolii</name>
    <dbReference type="NCBI Taxonomy" id="1003092"/>
    <lineage>
        <taxon>Bacteria</taxon>
        <taxon>Pseudomonadati</taxon>
        <taxon>Pseudomonadota</taxon>
        <taxon>Alphaproteobacteria</taxon>
        <taxon>Hyphomicrobiales</taxon>
        <taxon>Methylobacteriaceae</taxon>
        <taxon>Methylobacterium</taxon>
    </lineage>
</organism>
<evidence type="ECO:0000256" key="10">
    <source>
        <dbReference type="ARBA" id="ARBA00023236"/>
    </source>
</evidence>
<evidence type="ECO:0000256" key="11">
    <source>
        <dbReference type="ARBA" id="ARBA00026033"/>
    </source>
</evidence>
<feature type="short sequence motif" description="Beta-hairpin" evidence="13">
    <location>
        <begin position="244"/>
        <end position="267"/>
    </location>
</feature>
<evidence type="ECO:0000256" key="12">
    <source>
        <dbReference type="ARBA" id="ARBA00029504"/>
    </source>
</evidence>
<dbReference type="InterPro" id="IPR004807">
    <property type="entry name" value="UvrB"/>
</dbReference>
<dbReference type="SUPFAM" id="SSF46600">
    <property type="entry name" value="C-terminal UvrC-binding domain of UvrB"/>
    <property type="match status" value="1"/>
</dbReference>
<dbReference type="NCBIfam" id="TIGR00631">
    <property type="entry name" value="uvrb"/>
    <property type="match status" value="1"/>
</dbReference>
<feature type="domain" description="Helicase ATP-binding" evidence="18">
    <location>
        <begin position="178"/>
        <end position="331"/>
    </location>
</feature>
<evidence type="ECO:0000259" key="18">
    <source>
        <dbReference type="PROSITE" id="PS51192"/>
    </source>
</evidence>
<dbReference type="CDD" id="cd18790">
    <property type="entry name" value="SF2_C_UvrB"/>
    <property type="match status" value="1"/>
</dbReference>
<feature type="domain" description="Helicase C-terminal" evidence="19">
    <location>
        <begin position="583"/>
        <end position="749"/>
    </location>
</feature>
<comment type="subunit">
    <text evidence="11 13 14">Forms a heterotetramer with UvrA during the search for lesions. Interacts with UvrC in an incision complex.</text>
</comment>
<sequence>MSAPKKPRVSSAKAEKPELKPLDSYLAELLSPALNRNRLPDPVEAPARPGRPKAAAKKPKAGGGFGEAPQAGYVVGDAAAIDPKLAQALGITPPEDGPAPEGLDEDREPSLASDGVSATVDALERLLMEGNPLFKDGQTWVPHRPDRPQKSEGGVPFRLESEFSPAGDQPTAIAELVKGVRANERDQVLLGVTGSGKTFTMAKIIEETQRPALILAPNKTLAAQLYGEFKSFFPDNAVEYFVSYYDYYQPEAYVPRSDTFIEKESSINEQIDRMRHSATRALLERDDVIIVASVSCIYGIGSVETYTAMSFTVTLGERIEQRQLIADLVALQYKRIQSDFARGTFRVRGDSIELWPAHLEDRGWRIGMFGDDVESIVEFDPLTGKTIAELKFVKVYANSHYVTPRPTLQQAIKGIKTELNGRIEELTKMGRLIEAQRIDQRCTFDIEMIEATGACNGIENYSRYLTGRKPGEPPPTLFEYLPDNALVFTDESHVTVPQIGGMYRGDFRRKATLAEYGFRLPSCLDNRPLRFEEWDAMRPQTVNVSATPGKWEMEQTGGVFAEQVIRPTGLVDPVIEIRPARSQVDDLLGEVREVAQAGYRTLVTTLTKRMAEDLTEYLHENSVRVRYMHSDIDTLERIEIIRDLRLGAFDVLIGINLLREGLDIPECALVAILDADKEGFLRSETSLVQTIGRAARNADARCILYADRITGSMERAMAETERRRQKQLAYNEEHGITPQSVKRGISDILNSVYERDHVQVDTGLARDAITVGHNLKAVMANLEKRMRNAAADLDFEEAARLRDELKRLQATELLVSDDPMARQGDVEREAGKYGRKAPRGAAGSRIAKPTLDNMGPGTDREMPANAVPWQERPKPRSTQGLGGQKPKYKGGGGRKRG</sequence>
<evidence type="ECO:0000259" key="19">
    <source>
        <dbReference type="PROSITE" id="PS51194"/>
    </source>
</evidence>
<proteinExistence type="inferred from homology"/>
<dbReference type="PANTHER" id="PTHR24029:SF0">
    <property type="entry name" value="UVRABC SYSTEM PROTEIN B"/>
    <property type="match status" value="1"/>
</dbReference>
<dbReference type="InterPro" id="IPR001650">
    <property type="entry name" value="Helicase_C-like"/>
</dbReference>
<keyword evidence="3 13" id="KW-0963">Cytoplasm</keyword>
<comment type="domain">
    <text evidence="13">The beta-hairpin motif is involved in DNA binding.</text>
</comment>
<evidence type="ECO:0000259" key="17">
    <source>
        <dbReference type="PROSITE" id="PS50151"/>
    </source>
</evidence>
<evidence type="ECO:0000256" key="3">
    <source>
        <dbReference type="ARBA" id="ARBA00022490"/>
    </source>
</evidence>
<keyword evidence="21" id="KW-1185">Reference proteome</keyword>
<evidence type="ECO:0000256" key="4">
    <source>
        <dbReference type="ARBA" id="ARBA00022741"/>
    </source>
</evidence>